<dbReference type="HOGENOM" id="CLU_2786190_0_0_4"/>
<evidence type="ECO:0000313" key="2">
    <source>
        <dbReference type="Proteomes" id="UP000017184"/>
    </source>
</evidence>
<proteinExistence type="predicted"/>
<organism evidence="1 2">
    <name type="scientific">Candidatus Symbiobacter mobilis CR</name>
    <dbReference type="NCBI Taxonomy" id="946483"/>
    <lineage>
        <taxon>Bacteria</taxon>
        <taxon>Pseudomonadati</taxon>
        <taxon>Pseudomonadota</taxon>
        <taxon>Betaproteobacteria</taxon>
        <taxon>Burkholderiales</taxon>
        <taxon>Comamonadaceae</taxon>
    </lineage>
</organism>
<dbReference type="EMBL" id="CP004885">
    <property type="protein sequence ID" value="AGX88564.1"/>
    <property type="molecule type" value="Genomic_DNA"/>
</dbReference>
<dbReference type="AlphaFoldDB" id="U5NEI7"/>
<protein>
    <submittedName>
        <fullName evidence="1">Uncharacterized protein</fullName>
    </submittedName>
</protein>
<reference evidence="1 2" key="1">
    <citation type="journal article" date="2013" name="Genome Biol.">
        <title>Genomic analysis reveals key aspects of prokaryotic symbiosis in the phototrophic consortium "Chlorochromatium aggregatum".</title>
        <authorList>
            <person name="Liu Z."/>
            <person name="Muller J."/>
            <person name="Li T."/>
            <person name="Alvey R.M."/>
            <person name="Vogl K."/>
            <person name="Frigaard N.U."/>
            <person name="Rockwell N.C."/>
            <person name="Boyd E.S."/>
            <person name="Tomsho L.P."/>
            <person name="Schuster S.C."/>
            <person name="Henke P."/>
            <person name="Rohde M."/>
            <person name="Overmann J."/>
            <person name="Bryant D.A."/>
        </authorList>
    </citation>
    <scope>NUCLEOTIDE SEQUENCE [LARGE SCALE GENOMIC DNA]</scope>
    <source>
        <strain evidence="1">CR</strain>
    </source>
</reference>
<sequence length="68" mass="7642">MHLPGAPRLQSRLEPISVGRRAEAVCVAPERRNRNVLTVHEDSEHHRRVQCDGAAPTGIGSYLWRFLA</sequence>
<dbReference type="KEGG" id="cbx:Cenrod_2510"/>
<dbReference type="STRING" id="946483.Cenrod_2510"/>
<keyword evidence="2" id="KW-1185">Reference proteome</keyword>
<evidence type="ECO:0000313" key="1">
    <source>
        <dbReference type="EMBL" id="AGX88564.1"/>
    </source>
</evidence>
<name>U5NEI7_9BURK</name>
<accession>U5NEI7</accession>
<gene>
    <name evidence="1" type="ORF">Cenrod_2510</name>
</gene>
<dbReference type="Proteomes" id="UP000017184">
    <property type="component" value="Chromosome"/>
</dbReference>